<evidence type="ECO:0000256" key="2">
    <source>
        <dbReference type="SAM" id="Phobius"/>
    </source>
</evidence>
<keyword evidence="2" id="KW-1133">Transmembrane helix</keyword>
<dbReference type="Proteomes" id="UP000245166">
    <property type="component" value="Unassembled WGS sequence"/>
</dbReference>
<feature type="transmembrane region" description="Helical" evidence="2">
    <location>
        <begin position="81"/>
        <end position="99"/>
    </location>
</feature>
<dbReference type="RefSeq" id="WP_109228546.1">
    <property type="nucleotide sequence ID" value="NZ_PYHR01000002.1"/>
</dbReference>
<organism evidence="3 4">
    <name type="scientific">Serinibacter arcticus</name>
    <dbReference type="NCBI Taxonomy" id="1655435"/>
    <lineage>
        <taxon>Bacteria</taxon>
        <taxon>Bacillati</taxon>
        <taxon>Actinomycetota</taxon>
        <taxon>Actinomycetes</taxon>
        <taxon>Micrococcales</taxon>
        <taxon>Beutenbergiaceae</taxon>
        <taxon>Serinibacter</taxon>
    </lineage>
</organism>
<protein>
    <submittedName>
        <fullName evidence="3">Uncharacterized protein</fullName>
    </submittedName>
</protein>
<feature type="transmembrane region" description="Helical" evidence="2">
    <location>
        <begin position="27"/>
        <end position="47"/>
    </location>
</feature>
<sequence>MSDHDRPSSSPTADTSSTRASRDRRDAGVVLLAGLGIIAAAVALTFIPGGHFGSVWTYHYPQFDRGAYGAFSGRAFRANQTPLAIAAATAIVGVTLVLISTRLRGPRGRTADSE</sequence>
<comment type="caution">
    <text evidence="3">The sequence shown here is derived from an EMBL/GenBank/DDBJ whole genome shotgun (WGS) entry which is preliminary data.</text>
</comment>
<reference evidence="3 4" key="1">
    <citation type="submission" date="2018-03" db="EMBL/GenBank/DDBJ databases">
        <title>Genome assembly of novel Miniimonas species PCH200.</title>
        <authorList>
            <person name="Thakur V."/>
            <person name="Kumar V."/>
            <person name="Singh D."/>
        </authorList>
    </citation>
    <scope>NUCLEOTIDE SEQUENCE [LARGE SCALE GENOMIC DNA]</scope>
    <source>
        <strain evidence="3 4">PCH200</strain>
    </source>
</reference>
<gene>
    <name evidence="3" type="ORF">C8046_05260</name>
</gene>
<accession>A0A2U1ZTB6</accession>
<dbReference type="AlphaFoldDB" id="A0A2U1ZTB6"/>
<dbReference type="EMBL" id="PYHR01000002">
    <property type="protein sequence ID" value="PWD50162.1"/>
    <property type="molecule type" value="Genomic_DNA"/>
</dbReference>
<name>A0A2U1ZTB6_9MICO</name>
<keyword evidence="2" id="KW-0812">Transmembrane</keyword>
<keyword evidence="4" id="KW-1185">Reference proteome</keyword>
<feature type="region of interest" description="Disordered" evidence="1">
    <location>
        <begin position="1"/>
        <end position="23"/>
    </location>
</feature>
<evidence type="ECO:0000313" key="3">
    <source>
        <dbReference type="EMBL" id="PWD50162.1"/>
    </source>
</evidence>
<keyword evidence="2" id="KW-0472">Membrane</keyword>
<proteinExistence type="predicted"/>
<evidence type="ECO:0000313" key="4">
    <source>
        <dbReference type="Proteomes" id="UP000245166"/>
    </source>
</evidence>
<evidence type="ECO:0000256" key="1">
    <source>
        <dbReference type="SAM" id="MobiDB-lite"/>
    </source>
</evidence>
<feature type="compositionally biased region" description="Low complexity" evidence="1">
    <location>
        <begin position="8"/>
        <end position="19"/>
    </location>
</feature>